<dbReference type="InterPro" id="IPR008254">
    <property type="entry name" value="Flavodoxin/NO_synth"/>
</dbReference>
<keyword evidence="1" id="KW-0732">Signal</keyword>
<evidence type="ECO:0000313" key="3">
    <source>
        <dbReference type="EMBL" id="MCX2740115.1"/>
    </source>
</evidence>
<sequence length="208" mass="23382">MRSIIKIWLLVSTAFCLLSSCSKAQNLPPVEEEIARTNRILIVYLSRTKNTEAIAEIIHREIGGTLVELELETPYPEDYDAIVAQVDNENETGYLPPLNTKIENIQKYDTVFLGFPTWDMQLPPPMKSFLKEYDLSGKTVIPFNTNGGYGVGSSFQTVEDLSTDANVLEGFSIKGGLERDGILLAIKGERREEVRAEVIEWLRSIKVL</sequence>
<proteinExistence type="predicted"/>
<evidence type="ECO:0000256" key="1">
    <source>
        <dbReference type="SAM" id="SignalP"/>
    </source>
</evidence>
<dbReference type="PROSITE" id="PS50902">
    <property type="entry name" value="FLAVODOXIN_LIKE"/>
    <property type="match status" value="1"/>
</dbReference>
<comment type="caution">
    <text evidence="3">The sequence shown here is derived from an EMBL/GenBank/DDBJ whole genome shotgun (WGS) entry which is preliminary data.</text>
</comment>
<gene>
    <name evidence="3" type="ORF">OO017_09180</name>
</gene>
<dbReference type="PROSITE" id="PS51257">
    <property type="entry name" value="PROKAR_LIPOPROTEIN"/>
    <property type="match status" value="1"/>
</dbReference>
<dbReference type="SUPFAM" id="SSF52218">
    <property type="entry name" value="Flavoproteins"/>
    <property type="match status" value="1"/>
</dbReference>
<protein>
    <submittedName>
        <fullName evidence="3">Flavodoxin</fullName>
    </submittedName>
</protein>
<feature type="chain" id="PRO_5047490890" evidence="1">
    <location>
        <begin position="25"/>
        <end position="208"/>
    </location>
</feature>
<dbReference type="Proteomes" id="UP001207228">
    <property type="component" value="Unassembled WGS sequence"/>
</dbReference>
<dbReference type="InterPro" id="IPR029039">
    <property type="entry name" value="Flavoprotein-like_sf"/>
</dbReference>
<dbReference type="Gene3D" id="3.40.50.360">
    <property type="match status" value="1"/>
</dbReference>
<evidence type="ECO:0000313" key="4">
    <source>
        <dbReference type="Proteomes" id="UP001207228"/>
    </source>
</evidence>
<organism evidence="3 4">
    <name type="scientific">Pontibacter anaerobius</name>
    <dbReference type="NCBI Taxonomy" id="2993940"/>
    <lineage>
        <taxon>Bacteria</taxon>
        <taxon>Pseudomonadati</taxon>
        <taxon>Bacteroidota</taxon>
        <taxon>Cytophagia</taxon>
        <taxon>Cytophagales</taxon>
        <taxon>Hymenobacteraceae</taxon>
        <taxon>Pontibacter</taxon>
    </lineage>
</organism>
<dbReference type="RefSeq" id="WP_266052182.1">
    <property type="nucleotide sequence ID" value="NZ_JAPFQO010000006.1"/>
</dbReference>
<dbReference type="PANTHER" id="PTHR39201:SF1">
    <property type="entry name" value="FLAVODOXIN-LIKE DOMAIN-CONTAINING PROTEIN"/>
    <property type="match status" value="1"/>
</dbReference>
<accession>A0ABT3REZ1</accession>
<dbReference type="PANTHER" id="PTHR39201">
    <property type="entry name" value="EXPORTED PROTEIN-RELATED"/>
    <property type="match status" value="1"/>
</dbReference>
<feature type="domain" description="Flavodoxin-like" evidence="2">
    <location>
        <begin position="40"/>
        <end position="206"/>
    </location>
</feature>
<feature type="signal peptide" evidence="1">
    <location>
        <begin position="1"/>
        <end position="24"/>
    </location>
</feature>
<dbReference type="Pfam" id="PF12682">
    <property type="entry name" value="Flavodoxin_4"/>
    <property type="match status" value="1"/>
</dbReference>
<keyword evidence="4" id="KW-1185">Reference proteome</keyword>
<dbReference type="EMBL" id="JAPFQO010000006">
    <property type="protein sequence ID" value="MCX2740115.1"/>
    <property type="molecule type" value="Genomic_DNA"/>
</dbReference>
<reference evidence="3 4" key="1">
    <citation type="submission" date="2022-11" db="EMBL/GenBank/DDBJ databases">
        <title>The characterization of three novel Bacteroidetes species and genomic analysis of their roles in tidal elemental geochemical cycles.</title>
        <authorList>
            <person name="Ma K.-J."/>
        </authorList>
    </citation>
    <scope>NUCLEOTIDE SEQUENCE [LARGE SCALE GENOMIC DNA]</scope>
    <source>
        <strain evidence="3 4">M82</strain>
    </source>
</reference>
<name>A0ABT3REZ1_9BACT</name>
<evidence type="ECO:0000259" key="2">
    <source>
        <dbReference type="PROSITE" id="PS50902"/>
    </source>
</evidence>